<dbReference type="Proteomes" id="UP000199341">
    <property type="component" value="Unassembled WGS sequence"/>
</dbReference>
<evidence type="ECO:0000313" key="2">
    <source>
        <dbReference type="EMBL" id="SDN54028.1"/>
    </source>
</evidence>
<dbReference type="PANTHER" id="PTHR35010:SF2">
    <property type="entry name" value="BLL4672 PROTEIN"/>
    <property type="match status" value="1"/>
</dbReference>
<dbReference type="SMART" id="SM00530">
    <property type="entry name" value="HTH_XRE"/>
    <property type="match status" value="1"/>
</dbReference>
<dbReference type="RefSeq" id="WP_093784204.1">
    <property type="nucleotide sequence ID" value="NZ_FNIE01000004.1"/>
</dbReference>
<dbReference type="STRING" id="310781.SAMN05216259_104456"/>
<evidence type="ECO:0000259" key="1">
    <source>
        <dbReference type="PROSITE" id="PS50943"/>
    </source>
</evidence>
<dbReference type="PROSITE" id="PS50943">
    <property type="entry name" value="HTH_CROC1"/>
    <property type="match status" value="1"/>
</dbReference>
<dbReference type="Pfam" id="PF13560">
    <property type="entry name" value="HTH_31"/>
    <property type="match status" value="1"/>
</dbReference>
<dbReference type="Gene3D" id="1.10.260.40">
    <property type="entry name" value="lambda repressor-like DNA-binding domains"/>
    <property type="match status" value="1"/>
</dbReference>
<gene>
    <name evidence="2" type="ORF">SAMN05216259_104456</name>
</gene>
<dbReference type="PANTHER" id="PTHR35010">
    <property type="entry name" value="BLL4672 PROTEIN-RELATED"/>
    <property type="match status" value="1"/>
</dbReference>
<dbReference type="GO" id="GO:0003677">
    <property type="term" value="F:DNA binding"/>
    <property type="evidence" value="ECO:0007669"/>
    <property type="project" value="InterPro"/>
</dbReference>
<protein>
    <submittedName>
        <fullName evidence="2">Helix-turn-helix domain-containing protein</fullName>
    </submittedName>
</protein>
<evidence type="ECO:0000313" key="3">
    <source>
        <dbReference type="Proteomes" id="UP000199341"/>
    </source>
</evidence>
<dbReference type="InterPro" id="IPR041413">
    <property type="entry name" value="MLTR_LBD"/>
</dbReference>
<sequence length="299" mass="32852">MRDPASSSDPGNGPRSSRAELGAFLKARRAELTPAAVGLDDDGTVRRVPGLRREEVARLATISVDYYTRIEQGRLQASGTVLASLGRALRLDEGQRAYLHELAGKAPATRRRPAVHRLPPSAQRMLDALGHCPAMIFGRYNDILAWNAAAAALYQDFGRLAPAERNYTRLLFLDPASRSLFPDWEEAGRVSAARLRRETAGHPDDRRLAALVGELTARSPEFRAWWDGRIVSEASRGRKRFRHPVVGPLTLDCDTWTAPDDPDLTFVVLTAEPGSPEDNALRILASWGADPSRTADARS</sequence>
<dbReference type="CDD" id="cd00093">
    <property type="entry name" value="HTH_XRE"/>
    <property type="match status" value="1"/>
</dbReference>
<reference evidence="2 3" key="1">
    <citation type="submission" date="2016-10" db="EMBL/GenBank/DDBJ databases">
        <authorList>
            <person name="de Groot N.N."/>
        </authorList>
    </citation>
    <scope>NUCLEOTIDE SEQUENCE [LARGE SCALE GENOMIC DNA]</scope>
    <source>
        <strain evidence="2 3">CGMCC 4.2022</strain>
    </source>
</reference>
<dbReference type="EMBL" id="FNIE01000004">
    <property type="protein sequence ID" value="SDN54028.1"/>
    <property type="molecule type" value="Genomic_DNA"/>
</dbReference>
<dbReference type="AlphaFoldDB" id="A0A1H0C823"/>
<dbReference type="SUPFAM" id="SSF47413">
    <property type="entry name" value="lambda repressor-like DNA-binding domains"/>
    <property type="match status" value="1"/>
</dbReference>
<dbReference type="InterPro" id="IPR010982">
    <property type="entry name" value="Lambda_DNA-bd_dom_sf"/>
</dbReference>
<keyword evidence="3" id="KW-1185">Reference proteome</keyword>
<proteinExistence type="predicted"/>
<name>A0A1H0C823_9ACTN</name>
<organism evidence="2 3">
    <name type="scientific">Actinacidiphila guanduensis</name>
    <dbReference type="NCBI Taxonomy" id="310781"/>
    <lineage>
        <taxon>Bacteria</taxon>
        <taxon>Bacillati</taxon>
        <taxon>Actinomycetota</taxon>
        <taxon>Actinomycetes</taxon>
        <taxon>Kitasatosporales</taxon>
        <taxon>Streptomycetaceae</taxon>
        <taxon>Actinacidiphila</taxon>
    </lineage>
</organism>
<dbReference type="Pfam" id="PF17765">
    <property type="entry name" value="MLTR_LBD"/>
    <property type="match status" value="1"/>
</dbReference>
<dbReference type="OrthoDB" id="3542608at2"/>
<dbReference type="Gene3D" id="3.30.450.180">
    <property type="match status" value="1"/>
</dbReference>
<dbReference type="InterPro" id="IPR001387">
    <property type="entry name" value="Cro/C1-type_HTH"/>
</dbReference>
<accession>A0A1H0C823</accession>
<feature type="domain" description="HTH cro/C1-type" evidence="1">
    <location>
        <begin position="50"/>
        <end position="96"/>
    </location>
</feature>